<feature type="binding site" evidence="2">
    <location>
        <position position="167"/>
    </location>
    <ligand>
        <name>Mn(2+)</name>
        <dbReference type="ChEBI" id="CHEBI:29035"/>
        <label>2</label>
    </ligand>
</feature>
<dbReference type="CDD" id="cd03886">
    <property type="entry name" value="M20_Acy1"/>
    <property type="match status" value="1"/>
</dbReference>
<accession>A0A5R9F1U8</accession>
<keyword evidence="2" id="KW-0464">Manganese</keyword>
<keyword evidence="2" id="KW-0479">Metal-binding</keyword>
<dbReference type="GO" id="GO:0050118">
    <property type="term" value="F:N-acetyldiaminopimelate deacetylase activity"/>
    <property type="evidence" value="ECO:0007669"/>
    <property type="project" value="UniProtKB-ARBA"/>
</dbReference>
<dbReference type="PANTHER" id="PTHR11014:SF63">
    <property type="entry name" value="METALLOPEPTIDASE, PUTATIVE (AFU_ORTHOLOGUE AFUA_6G09600)-RELATED"/>
    <property type="match status" value="1"/>
</dbReference>
<dbReference type="PIRSF" id="PIRSF005962">
    <property type="entry name" value="Pept_M20D_amidohydro"/>
    <property type="match status" value="1"/>
</dbReference>
<feature type="binding site" evidence="2">
    <location>
        <position position="142"/>
    </location>
    <ligand>
        <name>Mn(2+)</name>
        <dbReference type="ChEBI" id="CHEBI:29035"/>
        <label>2</label>
    </ligand>
</feature>
<comment type="cofactor">
    <cofactor evidence="2">
        <name>Mn(2+)</name>
        <dbReference type="ChEBI" id="CHEBI:29035"/>
    </cofactor>
    <text evidence="2">The Mn(2+) ion enhances activity.</text>
</comment>
<dbReference type="InterPro" id="IPR017439">
    <property type="entry name" value="Amidohydrolase"/>
</dbReference>
<dbReference type="InterPro" id="IPR036264">
    <property type="entry name" value="Bact_exopeptidase_dim_dom"/>
</dbReference>
<dbReference type="AlphaFoldDB" id="A0A5R9F1U8"/>
<dbReference type="GO" id="GO:0046872">
    <property type="term" value="F:metal ion binding"/>
    <property type="evidence" value="ECO:0007669"/>
    <property type="project" value="UniProtKB-KW"/>
</dbReference>
<dbReference type="Gene3D" id="3.40.630.10">
    <property type="entry name" value="Zn peptidases"/>
    <property type="match status" value="1"/>
</dbReference>
<keyword evidence="5" id="KW-1185">Reference proteome</keyword>
<evidence type="ECO:0000256" key="1">
    <source>
        <dbReference type="ARBA" id="ARBA00022801"/>
    </source>
</evidence>
<feature type="binding site" evidence="2">
    <location>
        <position position="108"/>
    </location>
    <ligand>
        <name>Mn(2+)</name>
        <dbReference type="ChEBI" id="CHEBI:29035"/>
        <label>2</label>
    </ligand>
</feature>
<feature type="binding site" evidence="2">
    <location>
        <position position="106"/>
    </location>
    <ligand>
        <name>Mn(2+)</name>
        <dbReference type="ChEBI" id="CHEBI:29035"/>
        <label>2</label>
    </ligand>
</feature>
<dbReference type="OrthoDB" id="9776731at2"/>
<feature type="domain" description="Peptidase M20 dimerisation" evidence="3">
    <location>
        <begin position="190"/>
        <end position="288"/>
    </location>
</feature>
<dbReference type="Gene3D" id="3.30.70.360">
    <property type="match status" value="1"/>
</dbReference>
<dbReference type="Proteomes" id="UP000308230">
    <property type="component" value="Unassembled WGS sequence"/>
</dbReference>
<protein>
    <submittedName>
        <fullName evidence="4">Amidohydrolase</fullName>
    </submittedName>
</protein>
<dbReference type="GO" id="GO:0019877">
    <property type="term" value="P:diaminopimelate biosynthetic process"/>
    <property type="evidence" value="ECO:0007669"/>
    <property type="project" value="UniProtKB-ARBA"/>
</dbReference>
<dbReference type="FunFam" id="3.30.70.360:FF:000001">
    <property type="entry name" value="N-acetyldiaminopimelate deacetylase"/>
    <property type="match status" value="1"/>
</dbReference>
<gene>
    <name evidence="4" type="ORF">FCL54_10480</name>
</gene>
<dbReference type="EMBL" id="SWLG01000006">
    <property type="protein sequence ID" value="TLS37557.1"/>
    <property type="molecule type" value="Genomic_DNA"/>
</dbReference>
<dbReference type="Pfam" id="PF07687">
    <property type="entry name" value="M20_dimer"/>
    <property type="match status" value="1"/>
</dbReference>
<evidence type="ECO:0000259" key="3">
    <source>
        <dbReference type="Pfam" id="PF07687"/>
    </source>
</evidence>
<keyword evidence="1 4" id="KW-0378">Hydrolase</keyword>
<dbReference type="SUPFAM" id="SSF53187">
    <property type="entry name" value="Zn-dependent exopeptidases"/>
    <property type="match status" value="1"/>
</dbReference>
<dbReference type="InterPro" id="IPR011650">
    <property type="entry name" value="Peptidase_M20_dimer"/>
</dbReference>
<dbReference type="InterPro" id="IPR002933">
    <property type="entry name" value="Peptidase_M20"/>
</dbReference>
<proteinExistence type="predicted"/>
<evidence type="ECO:0000313" key="5">
    <source>
        <dbReference type="Proteomes" id="UP000308230"/>
    </source>
</evidence>
<dbReference type="SUPFAM" id="SSF55031">
    <property type="entry name" value="Bacterial exopeptidase dimerisation domain"/>
    <property type="match status" value="1"/>
</dbReference>
<dbReference type="NCBIfam" id="TIGR01891">
    <property type="entry name" value="amidohydrolases"/>
    <property type="match status" value="1"/>
</dbReference>
<comment type="caution">
    <text evidence="4">The sequence shown here is derived from an EMBL/GenBank/DDBJ whole genome shotgun (WGS) entry which is preliminary data.</text>
</comment>
<sequence>MAKTDLEFKDLTEQFLDEIIEARRHIHQHPELSYKEDDTAEFVISYLEKWDIPYERMIGTGVIVDIKGEKGDGLDIGVRADIDALPVNEQTDLPYESEHEGVMHACGHDAHTAILLGTVYLLNKRKKDMKGSVRCIFQPAEEVGAAKKMIEAGVLEHPHIDRIMALHLWPYVDLGKIGIKYDNITSSADNFSIKVKGEAGHSGRPHQAVDAIAIGAEIIKAFQFLVARWNNPVKPLVINVGQIDGGKAPNIISDEVNLHGTVRAVYKETRDAAEKRINKLVHTLAEEYGGKATIDYQRGYPAINNDEEWTKWVEKNASEVLGKDNVVKIKEPSMGADDFSAYSTNVPSTYFRLGVREDGKKTYDLHHPKFQFDDSVLETGMKVFTATVYNTLSKDE</sequence>
<dbReference type="Pfam" id="PF01546">
    <property type="entry name" value="Peptidase_M20"/>
    <property type="match status" value="1"/>
</dbReference>
<dbReference type="PANTHER" id="PTHR11014">
    <property type="entry name" value="PEPTIDASE M20 FAMILY MEMBER"/>
    <property type="match status" value="1"/>
</dbReference>
<name>A0A5R9F1U8_9BACL</name>
<feature type="binding site" evidence="2">
    <location>
        <position position="366"/>
    </location>
    <ligand>
        <name>Mn(2+)</name>
        <dbReference type="ChEBI" id="CHEBI:29035"/>
        <label>2</label>
    </ligand>
</feature>
<reference evidence="4 5" key="1">
    <citation type="submission" date="2019-04" db="EMBL/GenBank/DDBJ databases">
        <title>Bacillus caeni sp. nov., a bacterium isolated from mangrove sediment.</title>
        <authorList>
            <person name="Huang H."/>
            <person name="Mo K."/>
            <person name="Hu Y."/>
        </authorList>
    </citation>
    <scope>NUCLEOTIDE SEQUENCE [LARGE SCALE GENOMIC DNA]</scope>
    <source>
        <strain evidence="4 5">HB172195</strain>
    </source>
</reference>
<dbReference type="RefSeq" id="WP_138126096.1">
    <property type="nucleotide sequence ID" value="NZ_SWLG01000006.1"/>
</dbReference>
<organism evidence="4 5">
    <name type="scientific">Exobacillus caeni</name>
    <dbReference type="NCBI Taxonomy" id="2574798"/>
    <lineage>
        <taxon>Bacteria</taxon>
        <taxon>Bacillati</taxon>
        <taxon>Bacillota</taxon>
        <taxon>Bacilli</taxon>
        <taxon>Bacillales</taxon>
        <taxon>Guptibacillaceae</taxon>
        <taxon>Exobacillus</taxon>
    </lineage>
</organism>
<evidence type="ECO:0000313" key="4">
    <source>
        <dbReference type="EMBL" id="TLS37557.1"/>
    </source>
</evidence>
<evidence type="ECO:0000256" key="2">
    <source>
        <dbReference type="PIRSR" id="PIRSR005962-1"/>
    </source>
</evidence>